<accession>A0AAN7V1I6</accession>
<keyword evidence="2" id="KW-1185">Reference proteome</keyword>
<comment type="caution">
    <text evidence="1">The sequence shown here is derived from an EMBL/GenBank/DDBJ whole genome shotgun (WGS) entry which is preliminary data.</text>
</comment>
<name>A0AAN7V1I6_9PEZI</name>
<gene>
    <name evidence="1" type="ORF">RRF57_012238</name>
</gene>
<dbReference type="EMBL" id="JAWHQM010000072">
    <property type="protein sequence ID" value="KAK5636526.1"/>
    <property type="molecule type" value="Genomic_DNA"/>
</dbReference>
<evidence type="ECO:0000313" key="1">
    <source>
        <dbReference type="EMBL" id="KAK5636526.1"/>
    </source>
</evidence>
<protein>
    <submittedName>
        <fullName evidence="1">Uncharacterized protein</fullName>
    </submittedName>
</protein>
<sequence>MVVWFPFLHTDVQITYATPAGAGLDRTGLKKKEHSTAYLQITVVTEQLPIRPPLFGCPRIAFHGTCARRDVP</sequence>
<organism evidence="1 2">
    <name type="scientific">Xylaria bambusicola</name>
    <dbReference type="NCBI Taxonomy" id="326684"/>
    <lineage>
        <taxon>Eukaryota</taxon>
        <taxon>Fungi</taxon>
        <taxon>Dikarya</taxon>
        <taxon>Ascomycota</taxon>
        <taxon>Pezizomycotina</taxon>
        <taxon>Sordariomycetes</taxon>
        <taxon>Xylariomycetidae</taxon>
        <taxon>Xylariales</taxon>
        <taxon>Xylariaceae</taxon>
        <taxon>Xylaria</taxon>
    </lineage>
</organism>
<reference evidence="1 2" key="1">
    <citation type="submission" date="2023-10" db="EMBL/GenBank/DDBJ databases">
        <title>Draft genome sequence of Xylaria bambusicola isolate GMP-LS, the root and basal stem rot pathogen of sugarcane in Indonesia.</title>
        <authorList>
            <person name="Selvaraj P."/>
            <person name="Muralishankar V."/>
            <person name="Muruganantham S."/>
            <person name="Sp S."/>
            <person name="Haryani S."/>
            <person name="Lau K.J.X."/>
            <person name="Naqvi N.I."/>
        </authorList>
    </citation>
    <scope>NUCLEOTIDE SEQUENCE [LARGE SCALE GENOMIC DNA]</scope>
    <source>
        <strain evidence="1">GMP-LS</strain>
    </source>
</reference>
<evidence type="ECO:0000313" key="2">
    <source>
        <dbReference type="Proteomes" id="UP001305414"/>
    </source>
</evidence>
<dbReference type="AlphaFoldDB" id="A0AAN7V1I6"/>
<dbReference type="Proteomes" id="UP001305414">
    <property type="component" value="Unassembled WGS sequence"/>
</dbReference>
<proteinExistence type="predicted"/>